<dbReference type="GO" id="GO:0005886">
    <property type="term" value="C:plasma membrane"/>
    <property type="evidence" value="ECO:0007669"/>
    <property type="project" value="UniProtKB-SubCell"/>
</dbReference>
<dbReference type="GO" id="GO:0044038">
    <property type="term" value="P:cell wall macromolecule biosynthetic process"/>
    <property type="evidence" value="ECO:0007669"/>
    <property type="project" value="TreeGrafter"/>
</dbReference>
<comment type="cofactor">
    <cofactor evidence="7">
        <name>Mg(2+)</name>
        <dbReference type="ChEBI" id="CHEBI:18420"/>
    </cofactor>
</comment>
<dbReference type="InterPro" id="IPR018480">
    <property type="entry name" value="PNAcMuramoyl-5peptid_Trfase_CS"/>
</dbReference>
<dbReference type="RefSeq" id="WP_009205870.1">
    <property type="nucleotide sequence ID" value="NC_022357.1"/>
</dbReference>
<evidence type="ECO:0000256" key="4">
    <source>
        <dbReference type="ARBA" id="ARBA00022692"/>
    </source>
</evidence>
<dbReference type="Proteomes" id="UP000015559">
    <property type="component" value="Chromosome"/>
</dbReference>
<dbReference type="InterPro" id="IPR000715">
    <property type="entry name" value="Glycosyl_transferase_4"/>
</dbReference>
<dbReference type="EMBL" id="AP013066">
    <property type="protein sequence ID" value="BAN35176.1"/>
    <property type="molecule type" value="Genomic_DNA"/>
</dbReference>
<dbReference type="eggNOG" id="COG0472">
    <property type="taxonomic scope" value="Bacteria"/>
</dbReference>
<sequence length="544" mass="59218">MNFLFVLLTALLVSMAIIPIMIRLAPVLGMVDLPDPRKVHSVPIPRVGGIGIVLGALISILLWVPISSAIAFYLFGSVVLLIFGTWDDCRELGHYVKFIGQFVAVIGLVYFGDVWVALVPFMDDPLPAYIGKPFTVVAIVGMINAINHSDGLDGLAAGESMLSLACVAYLAYVADGIAVTLIALAVMGGVFGFLRFNTHPARVFMGDSGSQFLGFSLGALAVILTQQTNTGLSMALPALILGLPIVDILAVFAQRAYQGLNWFKATRNHIHHRLLDLGFDHYQSVVVIYAIQTFFVLSALALQYEADAVLLSLYLGVCALVFVLLILGERTGWRVNRHGSESRLSRFVLSLKSHPLFSTAPTLFIRITVPAFFVIVSLWVGDVPRDFGLTGVAIAAVLLVAMLFDRVQSNAYLVRIAIYGTAAFLVYLTHQYTSQLPEDFPELRWAYFVALALAIVIVVRYVHDVDFRSTPMDYLVVFLVIASGLFMDGASADSAFGEMVIKGVILFYGCEIIINRGNKFWGRVLNISVMAASGILGAKGLLQL</sequence>
<feature type="transmembrane region" description="Helical" evidence="8">
    <location>
        <begin position="128"/>
        <end position="147"/>
    </location>
</feature>
<evidence type="ECO:0000256" key="1">
    <source>
        <dbReference type="ARBA" id="ARBA00004651"/>
    </source>
</evidence>
<dbReference type="PROSITE" id="PS01348">
    <property type="entry name" value="MRAY_2"/>
    <property type="match status" value="1"/>
</dbReference>
<feature type="transmembrane region" description="Helical" evidence="8">
    <location>
        <begin position="70"/>
        <end position="86"/>
    </location>
</feature>
<feature type="transmembrane region" description="Helical" evidence="8">
    <location>
        <begin position="98"/>
        <end position="122"/>
    </location>
</feature>
<dbReference type="GO" id="GO:0016780">
    <property type="term" value="F:phosphotransferase activity, for other substituted phosphate groups"/>
    <property type="evidence" value="ECO:0007669"/>
    <property type="project" value="InterPro"/>
</dbReference>
<dbReference type="GO" id="GO:0046872">
    <property type="term" value="F:metal ion binding"/>
    <property type="evidence" value="ECO:0007669"/>
    <property type="project" value="UniProtKB-KW"/>
</dbReference>
<evidence type="ECO:0000256" key="6">
    <source>
        <dbReference type="ARBA" id="ARBA00023136"/>
    </source>
</evidence>
<keyword evidence="5 8" id="KW-1133">Transmembrane helix</keyword>
<keyword evidence="6 8" id="KW-0472">Membrane</keyword>
<feature type="transmembrane region" description="Helical" evidence="8">
    <location>
        <begin position="387"/>
        <end position="404"/>
    </location>
</feature>
<feature type="binding site" evidence="7">
    <location>
        <position position="207"/>
    </location>
    <ligand>
        <name>Mg(2+)</name>
        <dbReference type="ChEBI" id="CHEBI:18420"/>
    </ligand>
</feature>
<dbReference type="PRINTS" id="PR00173">
    <property type="entry name" value="EDTRNSPORT"/>
</dbReference>
<dbReference type="CDD" id="cd06853">
    <property type="entry name" value="GT_WecA_like"/>
    <property type="match status" value="1"/>
</dbReference>
<evidence type="ECO:0000256" key="7">
    <source>
        <dbReference type="PIRSR" id="PIRSR600715-1"/>
    </source>
</evidence>
<feature type="transmembrane region" description="Helical" evidence="8">
    <location>
        <begin position="43"/>
        <end position="64"/>
    </location>
</feature>
<evidence type="ECO:0000313" key="10">
    <source>
        <dbReference type="Proteomes" id="UP000015559"/>
    </source>
</evidence>
<feature type="transmembrane region" description="Helical" evidence="8">
    <location>
        <begin position="6"/>
        <end position="31"/>
    </location>
</feature>
<feature type="transmembrane region" description="Helical" evidence="8">
    <location>
        <begin position="308"/>
        <end position="327"/>
    </location>
</feature>
<dbReference type="GO" id="GO:0071555">
    <property type="term" value="P:cell wall organization"/>
    <property type="evidence" value="ECO:0007669"/>
    <property type="project" value="TreeGrafter"/>
</dbReference>
<dbReference type="STRING" id="1163617.SCD_n01349"/>
<protein>
    <submittedName>
        <fullName evidence="9">Putative undecaprenyl-phosphate alpha-N-acetylglucosaminyl 1-phosphate transferase</fullName>
    </submittedName>
</protein>
<feature type="transmembrane region" description="Helical" evidence="8">
    <location>
        <begin position="232"/>
        <end position="253"/>
    </location>
</feature>
<dbReference type="KEGG" id="sdr:SCD_n01349"/>
<feature type="transmembrane region" description="Helical" evidence="8">
    <location>
        <begin position="416"/>
        <end position="433"/>
    </location>
</feature>
<feature type="transmembrane region" description="Helical" evidence="8">
    <location>
        <begin position="177"/>
        <end position="196"/>
    </location>
</feature>
<keyword evidence="10" id="KW-1185">Reference proteome</keyword>
<keyword evidence="3 9" id="KW-0808">Transferase</keyword>
<dbReference type="HOGENOM" id="CLU_023982_7_0_4"/>
<keyword evidence="7" id="KW-0460">Magnesium</keyword>
<dbReference type="OrthoDB" id="9783652at2"/>
<gene>
    <name evidence="9" type="ORF">SCD_n01349</name>
</gene>
<dbReference type="PANTHER" id="PTHR22926">
    <property type="entry name" value="PHOSPHO-N-ACETYLMURAMOYL-PENTAPEPTIDE-TRANSFERASE"/>
    <property type="match status" value="1"/>
</dbReference>
<proteinExistence type="predicted"/>
<feature type="binding site" evidence="7">
    <location>
        <position position="147"/>
    </location>
    <ligand>
        <name>Mg(2+)</name>
        <dbReference type="ChEBI" id="CHEBI:18420"/>
    </ligand>
</feature>
<comment type="subcellular location">
    <subcellularLocation>
        <location evidence="1">Cell membrane</location>
        <topology evidence="1">Multi-pass membrane protein</topology>
    </subcellularLocation>
</comment>
<dbReference type="Pfam" id="PF00953">
    <property type="entry name" value="Glycos_transf_4"/>
    <property type="match status" value="1"/>
</dbReference>
<evidence type="ECO:0000256" key="3">
    <source>
        <dbReference type="ARBA" id="ARBA00022679"/>
    </source>
</evidence>
<feature type="transmembrane region" description="Helical" evidence="8">
    <location>
        <begin position="274"/>
        <end position="302"/>
    </location>
</feature>
<evidence type="ECO:0000313" key="9">
    <source>
        <dbReference type="EMBL" id="BAN35176.1"/>
    </source>
</evidence>
<feature type="transmembrane region" description="Helical" evidence="8">
    <location>
        <begin position="445"/>
        <end position="462"/>
    </location>
</feature>
<name>S6AGN1_SULDS</name>
<evidence type="ECO:0000256" key="8">
    <source>
        <dbReference type="SAM" id="Phobius"/>
    </source>
</evidence>
<evidence type="ECO:0000256" key="2">
    <source>
        <dbReference type="ARBA" id="ARBA00022475"/>
    </source>
</evidence>
<dbReference type="AlphaFoldDB" id="S6AGN1"/>
<feature type="transmembrane region" description="Helical" evidence="8">
    <location>
        <begin position="474"/>
        <end position="490"/>
    </location>
</feature>
<organism evidence="9 10">
    <name type="scientific">Sulfuricella denitrificans (strain DSM 22764 / NBRC 105220 / skB26)</name>
    <dbReference type="NCBI Taxonomy" id="1163617"/>
    <lineage>
        <taxon>Bacteria</taxon>
        <taxon>Pseudomonadati</taxon>
        <taxon>Pseudomonadota</taxon>
        <taxon>Betaproteobacteria</taxon>
        <taxon>Nitrosomonadales</taxon>
        <taxon>Sulfuricellaceae</taxon>
        <taxon>Sulfuricella</taxon>
    </lineage>
</organism>
<dbReference type="PANTHER" id="PTHR22926:SF3">
    <property type="entry name" value="UNDECAPRENYL-PHOSPHATE ALPHA-N-ACETYLGLUCOSAMINYL 1-PHOSPHATE TRANSFERASE"/>
    <property type="match status" value="1"/>
</dbReference>
<evidence type="ECO:0000256" key="5">
    <source>
        <dbReference type="ARBA" id="ARBA00022989"/>
    </source>
</evidence>
<dbReference type="GO" id="GO:0009103">
    <property type="term" value="P:lipopolysaccharide biosynthetic process"/>
    <property type="evidence" value="ECO:0007669"/>
    <property type="project" value="TreeGrafter"/>
</dbReference>
<accession>S6AGN1</accession>
<keyword evidence="7" id="KW-0479">Metal-binding</keyword>
<reference evidence="9 10" key="1">
    <citation type="journal article" date="2012" name="Appl. Environ. Microbiol.">
        <title>Draft genome sequence of a psychrotolerant sulfur-oxidizing bacterium, Sulfuricella denitrificans skB26, and proteomic insights into cold adaptation.</title>
        <authorList>
            <person name="Watanabe T."/>
            <person name="Kojima H."/>
            <person name="Fukui M."/>
        </authorList>
    </citation>
    <scope>NUCLEOTIDE SEQUENCE [LARGE SCALE GENOMIC DNA]</scope>
    <source>
        <strain evidence="10">skB26</strain>
    </source>
</reference>
<feature type="transmembrane region" description="Helical" evidence="8">
    <location>
        <begin position="363"/>
        <end position="381"/>
    </location>
</feature>
<keyword evidence="4 8" id="KW-0812">Transmembrane</keyword>
<keyword evidence="2" id="KW-1003">Cell membrane</keyword>
<feature type="transmembrane region" description="Helical" evidence="8">
    <location>
        <begin position="208"/>
        <end position="226"/>
    </location>
</feature>